<reference evidence="1 2" key="1">
    <citation type="submission" date="2015-04" db="EMBL/GenBank/DDBJ databases">
        <authorList>
            <person name="Syromyatnikov M.Y."/>
            <person name="Popov V.N."/>
        </authorList>
    </citation>
    <scope>NUCLEOTIDE SEQUENCE [LARGE SCALE GENOMIC DNA]</scope>
</reference>
<gene>
    <name evidence="1" type="ORF">CLUMA_CG002326</name>
</gene>
<accession>A0A1J1HKJ9</accession>
<protein>
    <submittedName>
        <fullName evidence="1">CLUMA_CG002326, isoform A</fullName>
    </submittedName>
</protein>
<dbReference type="EMBL" id="CVRI01000008">
    <property type="protein sequence ID" value="CRK88557.1"/>
    <property type="molecule type" value="Genomic_DNA"/>
</dbReference>
<dbReference type="AlphaFoldDB" id="A0A1J1HKJ9"/>
<organism evidence="1 2">
    <name type="scientific">Clunio marinus</name>
    <dbReference type="NCBI Taxonomy" id="568069"/>
    <lineage>
        <taxon>Eukaryota</taxon>
        <taxon>Metazoa</taxon>
        <taxon>Ecdysozoa</taxon>
        <taxon>Arthropoda</taxon>
        <taxon>Hexapoda</taxon>
        <taxon>Insecta</taxon>
        <taxon>Pterygota</taxon>
        <taxon>Neoptera</taxon>
        <taxon>Endopterygota</taxon>
        <taxon>Diptera</taxon>
        <taxon>Nematocera</taxon>
        <taxon>Chironomoidea</taxon>
        <taxon>Chironomidae</taxon>
        <taxon>Clunio</taxon>
    </lineage>
</organism>
<proteinExistence type="predicted"/>
<sequence>MGKEKHGVLNFGVNERCEETYCEITLKDPLAKSNSECVLILEITQRKTSKIGRKREQWNERKKRKKKMKKRDLFSEHKFVFPDAFLSSSS</sequence>
<evidence type="ECO:0000313" key="1">
    <source>
        <dbReference type="EMBL" id="CRK88557.1"/>
    </source>
</evidence>
<keyword evidence="2" id="KW-1185">Reference proteome</keyword>
<name>A0A1J1HKJ9_9DIPT</name>
<dbReference type="Proteomes" id="UP000183832">
    <property type="component" value="Unassembled WGS sequence"/>
</dbReference>
<evidence type="ECO:0000313" key="2">
    <source>
        <dbReference type="Proteomes" id="UP000183832"/>
    </source>
</evidence>